<comment type="caution">
    <text evidence="2">The sequence shown here is derived from an EMBL/GenBank/DDBJ whole genome shotgun (WGS) entry which is preliminary data.</text>
</comment>
<dbReference type="Proteomes" id="UP001642360">
    <property type="component" value="Unassembled WGS sequence"/>
</dbReference>
<feature type="compositionally biased region" description="Polar residues" evidence="1">
    <location>
        <begin position="88"/>
        <end position="101"/>
    </location>
</feature>
<reference evidence="2 3" key="1">
    <citation type="submission" date="2024-02" db="EMBL/GenBank/DDBJ databases">
        <authorList>
            <person name="Vignale AGUSTIN F."/>
            <person name="Sosa J E."/>
            <person name="Modenutti C."/>
        </authorList>
    </citation>
    <scope>NUCLEOTIDE SEQUENCE [LARGE SCALE GENOMIC DNA]</scope>
</reference>
<sequence>MADKGASSGEGTSKTWPVFKDKGESLIPAKKKTVKKMMAEYIGQSAASAVNNFLDKKKIKPGSFDVGYNSRSNYCHRVSGRRAGPGPNCSTDDTNPTQKLL</sequence>
<accession>A0ABC8RED5</accession>
<evidence type="ECO:0000313" key="3">
    <source>
        <dbReference type="Proteomes" id="UP001642360"/>
    </source>
</evidence>
<gene>
    <name evidence="2" type="ORF">ILEXP_LOCUS7880</name>
</gene>
<dbReference type="EMBL" id="CAUOFW020001041">
    <property type="protein sequence ID" value="CAK9140427.1"/>
    <property type="molecule type" value="Genomic_DNA"/>
</dbReference>
<feature type="region of interest" description="Disordered" evidence="1">
    <location>
        <begin position="77"/>
        <end position="101"/>
    </location>
</feature>
<evidence type="ECO:0000313" key="2">
    <source>
        <dbReference type="EMBL" id="CAK9140427.1"/>
    </source>
</evidence>
<evidence type="ECO:0000256" key="1">
    <source>
        <dbReference type="SAM" id="MobiDB-lite"/>
    </source>
</evidence>
<feature type="region of interest" description="Disordered" evidence="1">
    <location>
        <begin position="1"/>
        <end position="22"/>
    </location>
</feature>
<organism evidence="2 3">
    <name type="scientific">Ilex paraguariensis</name>
    <name type="common">yerba mate</name>
    <dbReference type="NCBI Taxonomy" id="185542"/>
    <lineage>
        <taxon>Eukaryota</taxon>
        <taxon>Viridiplantae</taxon>
        <taxon>Streptophyta</taxon>
        <taxon>Embryophyta</taxon>
        <taxon>Tracheophyta</taxon>
        <taxon>Spermatophyta</taxon>
        <taxon>Magnoliopsida</taxon>
        <taxon>eudicotyledons</taxon>
        <taxon>Gunneridae</taxon>
        <taxon>Pentapetalae</taxon>
        <taxon>asterids</taxon>
        <taxon>campanulids</taxon>
        <taxon>Aquifoliales</taxon>
        <taxon>Aquifoliaceae</taxon>
        <taxon>Ilex</taxon>
    </lineage>
</organism>
<name>A0ABC8RED5_9AQUA</name>
<keyword evidence="3" id="KW-1185">Reference proteome</keyword>
<protein>
    <submittedName>
        <fullName evidence="2">Uncharacterized protein</fullName>
    </submittedName>
</protein>
<proteinExistence type="predicted"/>
<dbReference type="AlphaFoldDB" id="A0ABC8RED5"/>